<feature type="domain" description="Methyl-accepting transducer" evidence="4">
    <location>
        <begin position="270"/>
        <end position="499"/>
    </location>
</feature>
<keyword evidence="3" id="KW-0807">Transducer</keyword>
<dbReference type="Gene3D" id="1.10.287.950">
    <property type="entry name" value="Methyl-accepting chemotaxis protein"/>
    <property type="match status" value="1"/>
</dbReference>
<keyword evidence="6" id="KW-1185">Reference proteome</keyword>
<name>A0ABZ1UHZ9_9BURK</name>
<dbReference type="InterPro" id="IPR004089">
    <property type="entry name" value="MCPsignal_dom"/>
</dbReference>
<gene>
    <name evidence="5" type="ORF">E7V67_021710</name>
</gene>
<evidence type="ECO:0000313" key="6">
    <source>
        <dbReference type="Proteomes" id="UP000321323"/>
    </source>
</evidence>
<proteinExistence type="inferred from homology"/>
<evidence type="ECO:0000256" key="3">
    <source>
        <dbReference type="PROSITE-ProRule" id="PRU00284"/>
    </source>
</evidence>
<organism evidence="5 6">
    <name type="scientific">[Empedobacter] haloabium</name>
    <dbReference type="NCBI Taxonomy" id="592317"/>
    <lineage>
        <taxon>Bacteria</taxon>
        <taxon>Pseudomonadati</taxon>
        <taxon>Pseudomonadota</taxon>
        <taxon>Betaproteobacteria</taxon>
        <taxon>Burkholderiales</taxon>
        <taxon>Oxalobacteraceae</taxon>
        <taxon>Telluria group</taxon>
        <taxon>Telluria group incertae sedis</taxon>
    </lineage>
</organism>
<dbReference type="InterPro" id="IPR004090">
    <property type="entry name" value="Chemotax_Me-accpt_rcpt"/>
</dbReference>
<evidence type="ECO:0000313" key="5">
    <source>
        <dbReference type="EMBL" id="WUR12294.1"/>
    </source>
</evidence>
<sequence length="527" mass="55519">MNFFRTASIATKLYAAFALALLFTLALAVTAISQVRMIDGALINAETLRRDQLDVLFDAREALDQTGMAARNAYIFTDPAAAGRELDIVDQQKALYLAALRKLEPALHDSAAFQKVRTGLTQMARELERPRQYRTADDMARFGTFLVEECSPLRRQIVADIGVLLAELQQRSAAANAATNAQAARAQTWIVTLGILAALVSAATGVAIVRGLLRQLGGEPRYAASVARGIARGELHRAVDTTQAAPASLLQAMSTMRDSLSGIVSRVRGGTNAIATTSAEIASGNQDLSRRTETQASALAQVASSMKQLIASVRRNADYAAEARKVAESAAQVSQQGGMAVEGIVSTMNLINESSKKIVDIIGVIDGIAFQTNILALNAAVEAARAGDQGRGFAVVAAEVRNLAHRSAAAAKEVKVLIEDSVSKVGAGTELVGEAGHTMQGVVASIDRVTQLMADISHASRTQSDDIEYVDAAIVQLDDMTSQNAALVEQAAAAAQALRTQAAELAEVVNTFQLEDAAAPARLALAA</sequence>
<dbReference type="Proteomes" id="UP000321323">
    <property type="component" value="Chromosome"/>
</dbReference>
<dbReference type="PROSITE" id="PS50111">
    <property type="entry name" value="CHEMOTAXIS_TRANSDUC_2"/>
    <property type="match status" value="1"/>
</dbReference>
<dbReference type="SMART" id="SM00283">
    <property type="entry name" value="MA"/>
    <property type="match status" value="1"/>
</dbReference>
<reference evidence="5 6" key="1">
    <citation type="journal article" date="2019" name="Int. J. Syst. Evol. Microbiol.">
        <title>The Draft Whole-Genome Sequence of the Antibiotic Producer Empedobacter haloabium ATCC 31962 Provides Indications for Its Taxonomic Reclassification.</title>
        <authorList>
            <person name="Miess H."/>
            <person name="Arlt P."/>
            <person name="Apel A.K."/>
            <person name="Weber T."/>
            <person name="Nieselt K."/>
            <person name="Hanssen F."/>
            <person name="Czemmel S."/>
            <person name="Nahnsen S."/>
            <person name="Gross H."/>
        </authorList>
    </citation>
    <scope>NUCLEOTIDE SEQUENCE [LARGE SCALE GENOMIC DNA]</scope>
    <source>
        <strain evidence="5 6">ATCC 31962</strain>
    </source>
</reference>
<comment type="similarity">
    <text evidence="2">Belongs to the methyl-accepting chemotaxis (MCP) protein family.</text>
</comment>
<dbReference type="SUPFAM" id="SSF58104">
    <property type="entry name" value="Methyl-accepting chemotaxis protein (MCP) signaling domain"/>
    <property type="match status" value="1"/>
</dbReference>
<dbReference type="EMBL" id="CP136508">
    <property type="protein sequence ID" value="WUR12294.1"/>
    <property type="molecule type" value="Genomic_DNA"/>
</dbReference>
<evidence type="ECO:0000256" key="2">
    <source>
        <dbReference type="ARBA" id="ARBA00029447"/>
    </source>
</evidence>
<evidence type="ECO:0000259" key="4">
    <source>
        <dbReference type="PROSITE" id="PS50111"/>
    </source>
</evidence>
<dbReference type="PANTHER" id="PTHR43531">
    <property type="entry name" value="PROTEIN ICFG"/>
    <property type="match status" value="1"/>
</dbReference>
<dbReference type="CDD" id="cd11386">
    <property type="entry name" value="MCP_signal"/>
    <property type="match status" value="1"/>
</dbReference>
<dbReference type="PRINTS" id="PR00260">
    <property type="entry name" value="CHEMTRNSDUCR"/>
</dbReference>
<evidence type="ECO:0000256" key="1">
    <source>
        <dbReference type="ARBA" id="ARBA00022481"/>
    </source>
</evidence>
<dbReference type="InterPro" id="IPR051310">
    <property type="entry name" value="MCP_chemotaxis"/>
</dbReference>
<dbReference type="PANTHER" id="PTHR43531:SF14">
    <property type="entry name" value="METHYL-ACCEPTING CHEMOTAXIS PROTEIN I-RELATED"/>
    <property type="match status" value="1"/>
</dbReference>
<keyword evidence="1" id="KW-0488">Methylation</keyword>
<protein>
    <submittedName>
        <fullName evidence="5">Methyl-accepting chemotaxis protein</fullName>
    </submittedName>
</protein>
<accession>A0ABZ1UHZ9</accession>
<dbReference type="Pfam" id="PF00015">
    <property type="entry name" value="MCPsignal"/>
    <property type="match status" value="1"/>
</dbReference>